<evidence type="ECO:0000256" key="3">
    <source>
        <dbReference type="ARBA" id="ARBA00022729"/>
    </source>
</evidence>
<evidence type="ECO:0000313" key="6">
    <source>
        <dbReference type="EMBL" id="AKE57842.1"/>
    </source>
</evidence>
<organism evidence="6 7">
    <name type="scientific">Citrobacter amalonaticus Y19</name>
    <dbReference type="NCBI Taxonomy" id="1261127"/>
    <lineage>
        <taxon>Bacteria</taxon>
        <taxon>Pseudomonadati</taxon>
        <taxon>Pseudomonadota</taxon>
        <taxon>Gammaproteobacteria</taxon>
        <taxon>Enterobacterales</taxon>
        <taxon>Enterobacteriaceae</taxon>
        <taxon>Citrobacter</taxon>
    </lineage>
</organism>
<dbReference type="InterPro" id="IPR001702">
    <property type="entry name" value="Porin_Gram-ve"/>
</dbReference>
<dbReference type="RefSeq" id="WP_046475887.1">
    <property type="nucleotide sequence ID" value="NZ_CP011132.1"/>
</dbReference>
<dbReference type="EMBL" id="CP011132">
    <property type="protein sequence ID" value="AKE57842.1"/>
    <property type="molecule type" value="Genomic_DNA"/>
</dbReference>
<feature type="chain" id="PRO_5002510462" description="Porin" evidence="5">
    <location>
        <begin position="20"/>
        <end position="366"/>
    </location>
</feature>
<evidence type="ECO:0000256" key="5">
    <source>
        <dbReference type="SAM" id="SignalP"/>
    </source>
</evidence>
<evidence type="ECO:0008006" key="8">
    <source>
        <dbReference type="Google" id="ProtNLM"/>
    </source>
</evidence>
<dbReference type="HOGENOM" id="CLU_058202_0_0_6"/>
<keyword evidence="4" id="KW-0472">Membrane</keyword>
<comment type="similarity">
    <text evidence="2">Belongs to the Gram-negative porin family.</text>
</comment>
<evidence type="ECO:0000256" key="1">
    <source>
        <dbReference type="ARBA" id="ARBA00004571"/>
    </source>
</evidence>
<dbReference type="GO" id="GO:0009279">
    <property type="term" value="C:cell outer membrane"/>
    <property type="evidence" value="ECO:0007669"/>
    <property type="project" value="UniProtKB-SubCell"/>
</dbReference>
<keyword evidence="3 5" id="KW-0732">Signal</keyword>
<dbReference type="SUPFAM" id="SSF56935">
    <property type="entry name" value="Porins"/>
    <property type="match status" value="1"/>
</dbReference>
<dbReference type="Pfam" id="PF00267">
    <property type="entry name" value="Porin_1"/>
    <property type="match status" value="1"/>
</dbReference>
<dbReference type="InterPro" id="IPR023614">
    <property type="entry name" value="Porin_dom_sf"/>
</dbReference>
<reference evidence="6 7" key="1">
    <citation type="journal article" date="2013" name="Appl. Microbiol. Biotechnol.">
        <title>Glycerol assimilation and production of 1,3-propanediol by Citrobacter amalonaticus Y19.</title>
        <authorList>
            <person name="Ainala S.K."/>
            <person name="Ashok S."/>
            <person name="Ko Y."/>
            <person name="Park S."/>
        </authorList>
    </citation>
    <scope>NUCLEOTIDE SEQUENCE [LARGE SCALE GENOMIC DNA]</scope>
    <source>
        <strain evidence="6 7">Y19</strain>
    </source>
</reference>
<sequence length="366" mass="40796">MFKKLALLLSSLMIVPASAVEIYNKDGNRLGVYGKIQASHLISDYANENGDNTYVRFGLRGETQISPQLTGYGNFQMQFQANKYEGEDKHSWTRLAFAGLNYSTLGSLDYGRNWGVMYDLGAWTDVLPEFGAATIFHTDTYMSQRATNLATWRNRDFFGLVDGLDVALQYQGKNSGTEGENTTNNSRILQKQNGDGYGMSMTYDFDFGLSLGGVYTHANRTGEQRHYGNHVATGPYAESFVVSAKYRLDGLYLAALYGETSNMTSFGSGVNIANKVQATELVAKYRFSNGFEPSVGYLQSKGKDLSGYRGDHDLLQFINLGAMYYFNDTLAAYANYKINLLDRDDFTTATKLNTDDTIVFGFVYQL</sequence>
<dbReference type="PANTHER" id="PTHR34501">
    <property type="entry name" value="PROTEIN YDDL-RELATED"/>
    <property type="match status" value="1"/>
</dbReference>
<gene>
    <name evidence="6" type="ORF">F384_01125</name>
</gene>
<evidence type="ECO:0000256" key="4">
    <source>
        <dbReference type="ARBA" id="ARBA00023136"/>
    </source>
</evidence>
<dbReference type="CDD" id="cd00342">
    <property type="entry name" value="gram_neg_porins"/>
    <property type="match status" value="1"/>
</dbReference>
<dbReference type="PANTHER" id="PTHR34501:SF2">
    <property type="entry name" value="OUTER MEMBRANE PORIN F-RELATED"/>
    <property type="match status" value="1"/>
</dbReference>
<dbReference type="AlphaFoldDB" id="A0A0F6TSW1"/>
<accession>A0A0F6TSW1</accession>
<evidence type="ECO:0000256" key="2">
    <source>
        <dbReference type="ARBA" id="ARBA00007539"/>
    </source>
</evidence>
<dbReference type="InterPro" id="IPR001897">
    <property type="entry name" value="Porin_gammaproteobac"/>
</dbReference>
<dbReference type="InterPro" id="IPR033900">
    <property type="entry name" value="Gram_neg_porin_domain"/>
</dbReference>
<dbReference type="KEGG" id="cama:F384_01125"/>
<proteinExistence type="inferred from homology"/>
<dbReference type="InterPro" id="IPR050298">
    <property type="entry name" value="Gram-neg_bact_OMP"/>
</dbReference>
<comment type="subcellular location">
    <subcellularLocation>
        <location evidence="1">Cell outer membrane</location>
        <topology evidence="1">Multi-pass membrane protein</topology>
    </subcellularLocation>
</comment>
<protein>
    <recommendedName>
        <fullName evidence="8">Porin</fullName>
    </recommendedName>
</protein>
<dbReference type="GO" id="GO:0015288">
    <property type="term" value="F:porin activity"/>
    <property type="evidence" value="ECO:0007669"/>
    <property type="project" value="InterPro"/>
</dbReference>
<dbReference type="PRINTS" id="PR00183">
    <property type="entry name" value="ECOLIPORIN"/>
</dbReference>
<evidence type="ECO:0000313" key="7">
    <source>
        <dbReference type="Proteomes" id="UP000034085"/>
    </source>
</evidence>
<feature type="signal peptide" evidence="5">
    <location>
        <begin position="1"/>
        <end position="19"/>
    </location>
</feature>
<dbReference type="PATRIC" id="fig|1261127.3.peg.224"/>
<dbReference type="GO" id="GO:0034220">
    <property type="term" value="P:monoatomic ion transmembrane transport"/>
    <property type="evidence" value="ECO:0007669"/>
    <property type="project" value="InterPro"/>
</dbReference>
<dbReference type="Gene3D" id="2.40.160.10">
    <property type="entry name" value="Porin"/>
    <property type="match status" value="1"/>
</dbReference>
<dbReference type="OrthoDB" id="8173690at2"/>
<dbReference type="Proteomes" id="UP000034085">
    <property type="component" value="Chromosome"/>
</dbReference>
<name>A0A0F6TSW1_CITAM</name>
<dbReference type="PRINTS" id="PR00182">
    <property type="entry name" value="ECOLNEIPORIN"/>
</dbReference>